<dbReference type="PANTHER" id="PTHR34582:SF5">
    <property type="entry name" value="UPF0702 TRANSMEMBRANE PROTEIN YETF"/>
    <property type="match status" value="1"/>
</dbReference>
<dbReference type="RefSeq" id="WP_276644626.1">
    <property type="nucleotide sequence ID" value="NZ_QEWB01000037.1"/>
</dbReference>
<reference evidence="10 11" key="1">
    <citation type="submission" date="2018-03" db="EMBL/GenBank/DDBJ databases">
        <authorList>
            <person name="Keele B.F."/>
        </authorList>
    </citation>
    <scope>NUCLEOTIDE SEQUENCE [LARGE SCALE GENOMIC DNA]</scope>
    <source>
        <strain evidence="10">ZCTH4_d</strain>
    </source>
</reference>
<dbReference type="Proteomes" id="UP000257014">
    <property type="component" value="Unassembled WGS sequence"/>
</dbReference>
<feature type="domain" description="YetF C-terminal" evidence="8">
    <location>
        <begin position="80"/>
        <end position="214"/>
    </location>
</feature>
<keyword evidence="5 7" id="KW-1133">Transmembrane helix</keyword>
<proteinExistence type="inferred from homology"/>
<dbReference type="Pfam" id="PF04239">
    <property type="entry name" value="DUF421"/>
    <property type="match status" value="1"/>
</dbReference>
<evidence type="ECO:0000259" key="9">
    <source>
        <dbReference type="Pfam" id="PF20730"/>
    </source>
</evidence>
<keyword evidence="3" id="KW-1003">Cell membrane</keyword>
<comment type="caution">
    <text evidence="10">The sequence shown here is derived from an EMBL/GenBank/DDBJ whole genome shotgun (WGS) entry which is preliminary data.</text>
</comment>
<feature type="domain" description="YetF-like N-terminal transmembrane" evidence="9">
    <location>
        <begin position="3"/>
        <end position="78"/>
    </location>
</feature>
<evidence type="ECO:0000256" key="3">
    <source>
        <dbReference type="ARBA" id="ARBA00022475"/>
    </source>
</evidence>
<evidence type="ECO:0000256" key="4">
    <source>
        <dbReference type="ARBA" id="ARBA00022692"/>
    </source>
</evidence>
<dbReference type="EMBL" id="QEWE01000034">
    <property type="protein sequence ID" value="REJ25134.1"/>
    <property type="molecule type" value="Genomic_DNA"/>
</dbReference>
<evidence type="ECO:0000313" key="11">
    <source>
        <dbReference type="Proteomes" id="UP000257014"/>
    </source>
</evidence>
<evidence type="ECO:0000256" key="2">
    <source>
        <dbReference type="ARBA" id="ARBA00006448"/>
    </source>
</evidence>
<evidence type="ECO:0000256" key="7">
    <source>
        <dbReference type="SAM" id="Phobius"/>
    </source>
</evidence>
<evidence type="ECO:0000313" key="10">
    <source>
        <dbReference type="EMBL" id="REJ25134.1"/>
    </source>
</evidence>
<accession>A0A3E0JYR5</accession>
<dbReference type="Gene3D" id="3.30.240.20">
    <property type="entry name" value="bsu07140 like domains"/>
    <property type="match status" value="2"/>
</dbReference>
<evidence type="ECO:0000256" key="5">
    <source>
        <dbReference type="ARBA" id="ARBA00022989"/>
    </source>
</evidence>
<evidence type="ECO:0000256" key="1">
    <source>
        <dbReference type="ARBA" id="ARBA00004651"/>
    </source>
</evidence>
<dbReference type="InterPro" id="IPR023090">
    <property type="entry name" value="UPF0702_alpha/beta_dom_sf"/>
</dbReference>
<name>A0A3E0JYR5_9BACI</name>
<dbReference type="GO" id="GO:0005886">
    <property type="term" value="C:plasma membrane"/>
    <property type="evidence" value="ECO:0007669"/>
    <property type="project" value="UniProtKB-SubCell"/>
</dbReference>
<keyword evidence="6 7" id="KW-0472">Membrane</keyword>
<sequence length="239" mass="27118">MDYLHMAFELIIGYSALLAVTKFLGKSQITQITAFDFISALILGEFVGNAMYDRNVTAGKILFSIFIWGLLIYITEWLTQKYRRTRPLLEGGPSIIIHNGYIDYQALKKNRMDLDQLKHLLRSKDVFSIQECAFAILETDGTISVVKKPDYDYVTKKDLNIPSPPAEIAVSIISDGEIVEDNLRLIGWSKEQLMEQLKMQGANDVKEVLYAEWKANTPLHVQTYAGNKRAEKKASLSSF</sequence>
<dbReference type="AlphaFoldDB" id="A0A3E0JYR5"/>
<organism evidence="10 11">
    <name type="scientific">Caldibacillus debilis</name>
    <dbReference type="NCBI Taxonomy" id="301148"/>
    <lineage>
        <taxon>Bacteria</taxon>
        <taxon>Bacillati</taxon>
        <taxon>Bacillota</taxon>
        <taxon>Bacilli</taxon>
        <taxon>Bacillales</taxon>
        <taxon>Bacillaceae</taxon>
        <taxon>Caldibacillus</taxon>
    </lineage>
</organism>
<feature type="transmembrane region" description="Helical" evidence="7">
    <location>
        <begin position="58"/>
        <end position="78"/>
    </location>
</feature>
<comment type="subcellular location">
    <subcellularLocation>
        <location evidence="1">Cell membrane</location>
        <topology evidence="1">Multi-pass membrane protein</topology>
    </subcellularLocation>
</comment>
<protein>
    <submittedName>
        <fullName evidence="10">DUF421 domain-containing protein</fullName>
    </submittedName>
</protein>
<evidence type="ECO:0000256" key="6">
    <source>
        <dbReference type="ARBA" id="ARBA00023136"/>
    </source>
</evidence>
<keyword evidence="4 7" id="KW-0812">Transmembrane</keyword>
<evidence type="ECO:0000259" key="8">
    <source>
        <dbReference type="Pfam" id="PF04239"/>
    </source>
</evidence>
<dbReference type="Pfam" id="PF20730">
    <property type="entry name" value="YetF_N"/>
    <property type="match status" value="1"/>
</dbReference>
<comment type="similarity">
    <text evidence="2">Belongs to the UPF0702 family.</text>
</comment>
<gene>
    <name evidence="10" type="ORF">C6P37_15185</name>
</gene>
<feature type="transmembrane region" description="Helical" evidence="7">
    <location>
        <begin position="32"/>
        <end position="52"/>
    </location>
</feature>
<dbReference type="InterPro" id="IPR007353">
    <property type="entry name" value="DUF421"/>
</dbReference>
<dbReference type="InterPro" id="IPR048454">
    <property type="entry name" value="YetF_N"/>
</dbReference>
<dbReference type="PANTHER" id="PTHR34582">
    <property type="entry name" value="UPF0702 TRANSMEMBRANE PROTEIN YCAP"/>
    <property type="match status" value="1"/>
</dbReference>